<organism evidence="10 11">
    <name type="scientific">Kosakonia arachidis</name>
    <dbReference type="NCBI Taxonomy" id="551989"/>
    <lineage>
        <taxon>Bacteria</taxon>
        <taxon>Pseudomonadati</taxon>
        <taxon>Pseudomonadota</taxon>
        <taxon>Gammaproteobacteria</taxon>
        <taxon>Enterobacterales</taxon>
        <taxon>Enterobacteriaceae</taxon>
        <taxon>Kosakonia</taxon>
    </lineage>
</organism>
<feature type="domain" description="Flagellar hook-associated protein 2 C-terminal" evidence="9">
    <location>
        <begin position="224"/>
        <end position="463"/>
    </location>
</feature>
<evidence type="ECO:0000256" key="2">
    <source>
        <dbReference type="ARBA" id="ARBA00011255"/>
    </source>
</evidence>
<dbReference type="GO" id="GO:0005576">
    <property type="term" value="C:extracellular region"/>
    <property type="evidence" value="ECO:0007669"/>
    <property type="project" value="UniProtKB-SubCell"/>
</dbReference>
<keyword evidence="5 7" id="KW-0975">Bacterial flagellum</keyword>
<dbReference type="AlphaFoldDB" id="A0A1I7E8H7"/>
<dbReference type="InterPro" id="IPR040026">
    <property type="entry name" value="FliD"/>
</dbReference>
<dbReference type="InterPro" id="IPR010809">
    <property type="entry name" value="FliD_C"/>
</dbReference>
<protein>
    <recommendedName>
        <fullName evidence="3 7">Flagellar hook-associated protein 2</fullName>
        <shortName evidence="7">HAP2</shortName>
    </recommendedName>
    <alternativeName>
        <fullName evidence="7">Flagellar cap protein</fullName>
    </alternativeName>
</protein>
<keyword evidence="10" id="KW-0282">Flagellum</keyword>
<dbReference type="Pfam" id="PF02465">
    <property type="entry name" value="FliD_N"/>
    <property type="match status" value="1"/>
</dbReference>
<evidence type="ECO:0000259" key="8">
    <source>
        <dbReference type="Pfam" id="PF02465"/>
    </source>
</evidence>
<sequence>MAVSSATAIPGVGGFDYSTLLNNLADLEQQRLTPYTTSQSTCKNKISAWGTISSLMTTLQGTVKKLENSAFNTMKVSETTAFTATATDSANADTHSVRVDQLAVAHKLKTATFDSSDKALGSQDGGTRTLTITQKDGASVQVELKDEQTSLNDIAKAINDKGGDVSASVQRTGDGQYQLMLSSKKTGEDGEMTVSVEGDEQLGALFNTSNGGTGNDKMTQVSAAQDAKVTVDGTQYTRSINNISDIIDGVTLNLNAVSKDDTPEQLTLSVDTSAIKTTLQDFVKQYNALLSEASAESKFVPLDTSSSSTEKSGVLMGDSTLRSLVSGFRNAVASTYGDTGSDYSSLADLGISIDTQNGQMTLDEDKLDKAIADNSDQIGKIFKGSGETAGLASSLESIITKFAGDEGDGKTSGMIKTTTDDLNTQLTDIGDQITKTQVLIDSQVELYRKQFANADLIVNQTNNLQNTLATMFSQL</sequence>
<dbReference type="GO" id="GO:0009424">
    <property type="term" value="C:bacterial-type flagellum hook"/>
    <property type="evidence" value="ECO:0007669"/>
    <property type="project" value="UniProtKB-UniRule"/>
</dbReference>
<evidence type="ECO:0000313" key="10">
    <source>
        <dbReference type="EMBL" id="SFU20185.1"/>
    </source>
</evidence>
<comment type="function">
    <text evidence="7">Required for morphogenesis and for the elongation of the flagellar filament by facilitating polymerization of the flagellin monomers at the tip of growing filament. Forms a capping structure, which prevents flagellin subunits (transported through the central channel of the flagellum) from leaking out without polymerization at the distal end.</text>
</comment>
<proteinExistence type="inferred from homology"/>
<evidence type="ECO:0000256" key="5">
    <source>
        <dbReference type="ARBA" id="ARBA00023143"/>
    </source>
</evidence>
<dbReference type="OrthoDB" id="5980200at2"/>
<evidence type="ECO:0000256" key="3">
    <source>
        <dbReference type="ARBA" id="ARBA00016246"/>
    </source>
</evidence>
<comment type="function">
    <text evidence="6">Required for the morphogenesis and for the elongation of the flagellar filament by facilitating polymerization of the flagellin monomers at the tip of growing filament. Forms a capping structure, which prevents flagellin subunits (transported through the central channel of the flagellum) from leaking out without polymerization at the distal end.</text>
</comment>
<evidence type="ECO:0000256" key="6">
    <source>
        <dbReference type="ARBA" id="ARBA00025175"/>
    </source>
</evidence>
<dbReference type="GO" id="GO:0009421">
    <property type="term" value="C:bacterial-type flagellum filament cap"/>
    <property type="evidence" value="ECO:0007669"/>
    <property type="project" value="InterPro"/>
</dbReference>
<dbReference type="PANTHER" id="PTHR30288:SF0">
    <property type="entry name" value="FLAGELLAR HOOK-ASSOCIATED PROTEIN 2"/>
    <property type="match status" value="1"/>
</dbReference>
<gene>
    <name evidence="10" type="ORF">SAMN05192562_11227</name>
</gene>
<dbReference type="PANTHER" id="PTHR30288">
    <property type="entry name" value="FLAGELLAR CAP/ASSEMBLY PROTEIN FLID"/>
    <property type="match status" value="1"/>
</dbReference>
<dbReference type="InterPro" id="IPR003481">
    <property type="entry name" value="FliD_N"/>
</dbReference>
<keyword evidence="7" id="KW-0964">Secreted</keyword>
<dbReference type="GO" id="GO:0071973">
    <property type="term" value="P:bacterial-type flagellum-dependent cell motility"/>
    <property type="evidence" value="ECO:0007669"/>
    <property type="project" value="TreeGrafter"/>
</dbReference>
<comment type="subunit">
    <text evidence="2 7">Homopentamer.</text>
</comment>
<reference evidence="11" key="1">
    <citation type="submission" date="2016-10" db="EMBL/GenBank/DDBJ databases">
        <authorList>
            <person name="Varghese N."/>
            <person name="Submissions S."/>
        </authorList>
    </citation>
    <scope>NUCLEOTIDE SEQUENCE [LARGE SCALE GENOMIC DNA]</scope>
    <source>
        <strain evidence="11">Ah-143</strain>
    </source>
</reference>
<keyword evidence="10" id="KW-0969">Cilium</keyword>
<evidence type="ECO:0000256" key="7">
    <source>
        <dbReference type="RuleBase" id="RU362066"/>
    </source>
</evidence>
<evidence type="ECO:0000256" key="1">
    <source>
        <dbReference type="ARBA" id="ARBA00009764"/>
    </source>
</evidence>
<name>A0A1I7E8H7_9ENTR</name>
<dbReference type="Pfam" id="PF07195">
    <property type="entry name" value="FliD_C"/>
    <property type="match status" value="1"/>
</dbReference>
<keyword evidence="4" id="KW-0175">Coiled coil</keyword>
<dbReference type="RefSeq" id="WP_090126810.1">
    <property type="nucleotide sequence ID" value="NZ_CP045300.1"/>
</dbReference>
<keyword evidence="10" id="KW-0966">Cell projection</keyword>
<evidence type="ECO:0000259" key="9">
    <source>
        <dbReference type="Pfam" id="PF07195"/>
    </source>
</evidence>
<comment type="similarity">
    <text evidence="1 7">Belongs to the FliD family.</text>
</comment>
<comment type="subcellular location">
    <subcellularLocation>
        <location evidence="7">Secreted</location>
    </subcellularLocation>
    <subcellularLocation>
        <location evidence="7">Bacterial flagellum</location>
    </subcellularLocation>
</comment>
<dbReference type="GO" id="GO:0007155">
    <property type="term" value="P:cell adhesion"/>
    <property type="evidence" value="ECO:0007669"/>
    <property type="project" value="InterPro"/>
</dbReference>
<dbReference type="Proteomes" id="UP000199187">
    <property type="component" value="Unassembled WGS sequence"/>
</dbReference>
<feature type="domain" description="Flagellar hook-associated protein 2 N-terminal" evidence="8">
    <location>
        <begin position="14"/>
        <end position="106"/>
    </location>
</feature>
<keyword evidence="11" id="KW-1185">Reference proteome</keyword>
<accession>A0A1I7E8H7</accession>
<evidence type="ECO:0000313" key="11">
    <source>
        <dbReference type="Proteomes" id="UP000199187"/>
    </source>
</evidence>
<dbReference type="EMBL" id="FPAU01000012">
    <property type="protein sequence ID" value="SFU20185.1"/>
    <property type="molecule type" value="Genomic_DNA"/>
</dbReference>
<evidence type="ECO:0000256" key="4">
    <source>
        <dbReference type="ARBA" id="ARBA00023054"/>
    </source>
</evidence>